<feature type="region of interest" description="Disordered" evidence="1">
    <location>
        <begin position="1"/>
        <end position="41"/>
    </location>
</feature>
<evidence type="ECO:0000313" key="3">
    <source>
        <dbReference type="EMBL" id="KAG7353237.1"/>
    </source>
</evidence>
<dbReference type="EMBL" id="JAGRRH010000017">
    <property type="protein sequence ID" value="KAG7353237.1"/>
    <property type="molecule type" value="Genomic_DNA"/>
</dbReference>
<protein>
    <submittedName>
        <fullName evidence="3">Uncharacterized protein</fullName>
    </submittedName>
</protein>
<feature type="compositionally biased region" description="Polar residues" evidence="1">
    <location>
        <begin position="357"/>
        <end position="370"/>
    </location>
</feature>
<keyword evidence="2" id="KW-0472">Membrane</keyword>
<name>A0A9K3L0D0_9STRA</name>
<evidence type="ECO:0000256" key="2">
    <source>
        <dbReference type="SAM" id="Phobius"/>
    </source>
</evidence>
<feature type="transmembrane region" description="Helical" evidence="2">
    <location>
        <begin position="264"/>
        <end position="284"/>
    </location>
</feature>
<keyword evidence="2" id="KW-1133">Transmembrane helix</keyword>
<reference evidence="3" key="1">
    <citation type="journal article" date="2021" name="Sci. Rep.">
        <title>Diploid genomic architecture of Nitzschia inconspicua, an elite biomass production diatom.</title>
        <authorList>
            <person name="Oliver A."/>
            <person name="Podell S."/>
            <person name="Pinowska A."/>
            <person name="Traller J.C."/>
            <person name="Smith S.R."/>
            <person name="McClure R."/>
            <person name="Beliaev A."/>
            <person name="Bohutskyi P."/>
            <person name="Hill E.A."/>
            <person name="Rabines A."/>
            <person name="Zheng H."/>
            <person name="Allen L.Z."/>
            <person name="Kuo A."/>
            <person name="Grigoriev I.V."/>
            <person name="Allen A.E."/>
            <person name="Hazlebeck D."/>
            <person name="Allen E.E."/>
        </authorList>
    </citation>
    <scope>NUCLEOTIDE SEQUENCE</scope>
    <source>
        <strain evidence="3">Hildebrandi</strain>
    </source>
</reference>
<organism evidence="3 4">
    <name type="scientific">Nitzschia inconspicua</name>
    <dbReference type="NCBI Taxonomy" id="303405"/>
    <lineage>
        <taxon>Eukaryota</taxon>
        <taxon>Sar</taxon>
        <taxon>Stramenopiles</taxon>
        <taxon>Ochrophyta</taxon>
        <taxon>Bacillariophyta</taxon>
        <taxon>Bacillariophyceae</taxon>
        <taxon>Bacillariophycidae</taxon>
        <taxon>Bacillariales</taxon>
        <taxon>Bacillariaceae</taxon>
        <taxon>Nitzschia</taxon>
    </lineage>
</organism>
<dbReference type="Proteomes" id="UP000693970">
    <property type="component" value="Unassembled WGS sequence"/>
</dbReference>
<comment type="caution">
    <text evidence="3">The sequence shown here is derived from an EMBL/GenBank/DDBJ whole genome shotgun (WGS) entry which is preliminary data.</text>
</comment>
<feature type="region of interest" description="Disordered" evidence="1">
    <location>
        <begin position="331"/>
        <end position="386"/>
    </location>
</feature>
<sequence>MAQRSNQYSDSAGGTPVLNPLSDKNADNDDNERLEGSQQQSSLERWISISFSTRQTNTTADSMIIIEGAVLEALQTFFCEDTEVILVDANYKSLCPIEGGVGAFNRMGEDTLSAGAGYATTTNISARSTISDFLANSKEPRSYLSASTVSFVTTPPIQREDGDGAVIPWMTWNVAYQVVYIGTTILEQATIMNITNEEDFMETIVQLALDVSIMEGNMDARMAEHEVQMSMVGLELETFGDEVENLRPVSSNKKELDFQQRVEILRWIGAGSLIINVLVVVALAQMAKQDRWKREEEEEDVLLDLNDDHQMERGLGTEKDVDRMLHISQKESSLPFSGRKSRSSTDEATAESDAEMKTSSLPTVSSTTISELKRPLDSTPQEGGSNDVVQFLSELFPIMGSYCWATNGK</sequence>
<keyword evidence="2" id="KW-0812">Transmembrane</keyword>
<evidence type="ECO:0000313" key="4">
    <source>
        <dbReference type="Proteomes" id="UP000693970"/>
    </source>
</evidence>
<evidence type="ECO:0000256" key="1">
    <source>
        <dbReference type="SAM" id="MobiDB-lite"/>
    </source>
</evidence>
<dbReference type="AlphaFoldDB" id="A0A9K3L0D0"/>
<accession>A0A9K3L0D0</accession>
<feature type="compositionally biased region" description="Polar residues" evidence="1">
    <location>
        <begin position="1"/>
        <end position="12"/>
    </location>
</feature>
<reference evidence="3" key="2">
    <citation type="submission" date="2021-04" db="EMBL/GenBank/DDBJ databases">
        <authorList>
            <person name="Podell S."/>
        </authorList>
    </citation>
    <scope>NUCLEOTIDE SEQUENCE</scope>
    <source>
        <strain evidence="3">Hildebrandi</strain>
    </source>
</reference>
<keyword evidence="4" id="KW-1185">Reference proteome</keyword>
<gene>
    <name evidence="3" type="ORF">IV203_009286</name>
</gene>
<feature type="compositionally biased region" description="Basic and acidic residues" evidence="1">
    <location>
        <begin position="24"/>
        <end position="35"/>
    </location>
</feature>
<proteinExistence type="predicted"/>